<keyword evidence="3" id="KW-1185">Reference proteome</keyword>
<name>A0ABS3FPI6_9CYAN</name>
<evidence type="ECO:0000313" key="3">
    <source>
        <dbReference type="Proteomes" id="UP000664844"/>
    </source>
</evidence>
<dbReference type="InterPro" id="IPR010982">
    <property type="entry name" value="Lambda_DNA-bd_dom_sf"/>
</dbReference>
<protein>
    <submittedName>
        <fullName evidence="2">Helix-turn-helix transcriptional regulator</fullName>
    </submittedName>
</protein>
<feature type="domain" description="HTH cro/C1-type" evidence="1">
    <location>
        <begin position="20"/>
        <end position="63"/>
    </location>
</feature>
<reference evidence="2 3" key="1">
    <citation type="submission" date="2021-03" db="EMBL/GenBank/DDBJ databases">
        <title>Metabolic Capacity of the Antarctic Cyanobacterium Phormidium pseudopriestleyi that Sustains Oxygenic Photosynthesis in the Presence of Hydrogen Sulfide.</title>
        <authorList>
            <person name="Lumian J.E."/>
            <person name="Jungblut A.D."/>
            <person name="Dillon M.L."/>
            <person name="Hawes I."/>
            <person name="Doran P.T."/>
            <person name="Mackey T.J."/>
            <person name="Dick G.J."/>
            <person name="Grettenberger C.L."/>
            <person name="Sumner D.Y."/>
        </authorList>
    </citation>
    <scope>NUCLEOTIDE SEQUENCE [LARGE SCALE GENOMIC DNA]</scope>
    <source>
        <strain evidence="2 3">FRX01</strain>
    </source>
</reference>
<evidence type="ECO:0000313" key="2">
    <source>
        <dbReference type="EMBL" id="MBO0348958.1"/>
    </source>
</evidence>
<accession>A0ABS3FPI6</accession>
<proteinExistence type="predicted"/>
<organism evidence="2 3">
    <name type="scientific">Phormidium pseudopriestleyi FRX01</name>
    <dbReference type="NCBI Taxonomy" id="1759528"/>
    <lineage>
        <taxon>Bacteria</taxon>
        <taxon>Bacillati</taxon>
        <taxon>Cyanobacteriota</taxon>
        <taxon>Cyanophyceae</taxon>
        <taxon>Oscillatoriophycideae</taxon>
        <taxon>Oscillatoriales</taxon>
        <taxon>Oscillatoriaceae</taxon>
        <taxon>Phormidium</taxon>
    </lineage>
</organism>
<dbReference type="Pfam" id="PF13443">
    <property type="entry name" value="HTH_26"/>
    <property type="match status" value="1"/>
</dbReference>
<dbReference type="RefSeq" id="WP_207087497.1">
    <property type="nucleotide sequence ID" value="NZ_JAFLQW010000209.1"/>
</dbReference>
<gene>
    <name evidence="2" type="ORF">J0895_07550</name>
</gene>
<dbReference type="SUPFAM" id="SSF47413">
    <property type="entry name" value="lambda repressor-like DNA-binding domains"/>
    <property type="match status" value="1"/>
</dbReference>
<dbReference type="CDD" id="cd00093">
    <property type="entry name" value="HTH_XRE"/>
    <property type="match status" value="1"/>
</dbReference>
<dbReference type="PANTHER" id="PTHR37301">
    <property type="entry name" value="DNA-BINDING PROTEIN-RELATED"/>
    <property type="match status" value="1"/>
</dbReference>
<dbReference type="InterPro" id="IPR001387">
    <property type="entry name" value="Cro/C1-type_HTH"/>
</dbReference>
<dbReference type="Proteomes" id="UP000664844">
    <property type="component" value="Unassembled WGS sequence"/>
</dbReference>
<dbReference type="SMART" id="SM00530">
    <property type="entry name" value="HTH_XRE"/>
    <property type="match status" value="1"/>
</dbReference>
<sequence length="137" mass="15382">MKVKTKLAQLKANYGDISDREISELTGIDERQLKELENGEARAIEFDTLAQLCAFFQCTPNDLFVLDWEEVEIDTTPPSAEELSKASKIINKAFARAEAMPPRPAEEIWKSFEATVDRIASQRENSEPSVNGTNFDA</sequence>
<evidence type="ECO:0000259" key="1">
    <source>
        <dbReference type="PROSITE" id="PS50943"/>
    </source>
</evidence>
<dbReference type="PANTHER" id="PTHR37301:SF1">
    <property type="entry name" value="DNA-BINDING PROTEIN"/>
    <property type="match status" value="1"/>
</dbReference>
<dbReference type="Gene3D" id="1.10.260.40">
    <property type="entry name" value="lambda repressor-like DNA-binding domains"/>
    <property type="match status" value="1"/>
</dbReference>
<comment type="caution">
    <text evidence="2">The sequence shown here is derived from an EMBL/GenBank/DDBJ whole genome shotgun (WGS) entry which is preliminary data.</text>
</comment>
<dbReference type="EMBL" id="JAFLQW010000209">
    <property type="protein sequence ID" value="MBO0348958.1"/>
    <property type="molecule type" value="Genomic_DNA"/>
</dbReference>
<dbReference type="PROSITE" id="PS50943">
    <property type="entry name" value="HTH_CROC1"/>
    <property type="match status" value="1"/>
</dbReference>